<keyword evidence="2 3" id="KW-0694">RNA-binding</keyword>
<dbReference type="Pfam" id="PF14794">
    <property type="entry name" value="DUF4479"/>
    <property type="match status" value="1"/>
</dbReference>
<organism evidence="5 6">
    <name type="scientific">Bombilactobacillus mellis</name>
    <dbReference type="NCBI Taxonomy" id="1218508"/>
    <lineage>
        <taxon>Bacteria</taxon>
        <taxon>Bacillati</taxon>
        <taxon>Bacillota</taxon>
        <taxon>Bacilli</taxon>
        <taxon>Lactobacillales</taxon>
        <taxon>Lactobacillaceae</taxon>
        <taxon>Bombilactobacillus</taxon>
    </lineage>
</organism>
<gene>
    <name evidence="5" type="ORF">JG29_05710</name>
</gene>
<dbReference type="PATRIC" id="fig|1218508.4.peg.586"/>
<reference evidence="5 6" key="1">
    <citation type="submission" date="2014-12" db="EMBL/GenBank/DDBJ databases">
        <title>Comparative genomics of the lactic acid bacteria isolated from the honey bee gut.</title>
        <authorList>
            <person name="Ellegaard K.M."/>
            <person name="Tamarit D."/>
            <person name="Javelind E."/>
            <person name="Olofsson T."/>
            <person name="Andersson S.G."/>
            <person name="Vasquez A."/>
        </authorList>
    </citation>
    <scope>NUCLEOTIDE SEQUENCE [LARGE SCALE GENOMIC DNA]</scope>
    <source>
        <strain evidence="5 6">Hon2</strain>
    </source>
</reference>
<dbReference type="PROSITE" id="PS50886">
    <property type="entry name" value="TRBD"/>
    <property type="match status" value="1"/>
</dbReference>
<dbReference type="Gene3D" id="2.40.50.140">
    <property type="entry name" value="Nucleic acid-binding proteins"/>
    <property type="match status" value="1"/>
</dbReference>
<dbReference type="Pfam" id="PF01588">
    <property type="entry name" value="tRNA_bind"/>
    <property type="match status" value="1"/>
</dbReference>
<keyword evidence="6" id="KW-1185">Reference proteome</keyword>
<evidence type="ECO:0000313" key="6">
    <source>
        <dbReference type="Proteomes" id="UP000033695"/>
    </source>
</evidence>
<evidence type="ECO:0000256" key="3">
    <source>
        <dbReference type="PROSITE-ProRule" id="PRU00209"/>
    </source>
</evidence>
<evidence type="ECO:0000256" key="1">
    <source>
        <dbReference type="ARBA" id="ARBA00022555"/>
    </source>
</evidence>
<protein>
    <submittedName>
        <fullName evidence="5">tRNA-binding domain protein</fullName>
    </submittedName>
</protein>
<dbReference type="AlphaFoldDB" id="A0A0F4KV73"/>
<dbReference type="STRING" id="1218508.JG29_05710"/>
<evidence type="ECO:0000259" key="4">
    <source>
        <dbReference type="PROSITE" id="PS50886"/>
    </source>
</evidence>
<dbReference type="GO" id="GO:0000049">
    <property type="term" value="F:tRNA binding"/>
    <property type="evidence" value="ECO:0007669"/>
    <property type="project" value="UniProtKB-UniRule"/>
</dbReference>
<dbReference type="NCBIfam" id="NF045760">
    <property type="entry name" value="YtpR"/>
    <property type="match status" value="1"/>
</dbReference>
<dbReference type="InterPro" id="IPR033714">
    <property type="entry name" value="tRNA_bind_bactPheRS"/>
</dbReference>
<dbReference type="EMBL" id="JXBZ01000005">
    <property type="protein sequence ID" value="KJY49121.1"/>
    <property type="molecule type" value="Genomic_DNA"/>
</dbReference>
<dbReference type="InterPro" id="IPR037154">
    <property type="entry name" value="YtpR-like_sf"/>
</dbReference>
<comment type="caution">
    <text evidence="5">The sequence shown here is derived from an EMBL/GenBank/DDBJ whole genome shotgun (WGS) entry which is preliminary data.</text>
</comment>
<accession>A0A0F4KV73</accession>
<evidence type="ECO:0000313" key="5">
    <source>
        <dbReference type="EMBL" id="KJY49121.1"/>
    </source>
</evidence>
<name>A0A0F4KV73_9LACO</name>
<keyword evidence="1 3" id="KW-0820">tRNA-binding</keyword>
<dbReference type="CDD" id="cd02796">
    <property type="entry name" value="tRNA_bind_bactPheRS"/>
    <property type="match status" value="1"/>
</dbReference>
<feature type="domain" description="TRNA-binding" evidence="4">
    <location>
        <begin position="91"/>
        <end position="202"/>
    </location>
</feature>
<dbReference type="RefSeq" id="WP_045922429.1">
    <property type="nucleotide sequence ID" value="NZ_JBHTHW010000003.1"/>
</dbReference>
<sequence length="211" mass="22910">MLVSSYNPQVLGDVLIVVTGADSGQQQYYQKDNIVQIVNDHQQVIGYNFFAVAQQLGLTAADAGQVFLTGQQVQLLNQLLTAAGFKTLLTEDTTPKFVVGQVQTMEPHPHSDHLHICQVVINDDQKEQIVCGAPNVDQGQKVVVAKTGAMMPNGQIIFPGQLRGISSNGMLCSARELGLDHAPQKRGILVLNDSYQVGSALDLQQLNQDFK</sequence>
<evidence type="ECO:0000256" key="2">
    <source>
        <dbReference type="ARBA" id="ARBA00022884"/>
    </source>
</evidence>
<dbReference type="HOGENOM" id="CLU_098250_0_0_9"/>
<dbReference type="FunFam" id="2.40.50.140:FF:000045">
    <property type="entry name" value="Phenylalanine--tRNA ligase beta subunit"/>
    <property type="match status" value="1"/>
</dbReference>
<dbReference type="OrthoDB" id="9805455at2"/>
<dbReference type="InterPro" id="IPR027855">
    <property type="entry name" value="DUF4479"/>
</dbReference>
<dbReference type="SUPFAM" id="SSF50249">
    <property type="entry name" value="Nucleic acid-binding proteins"/>
    <property type="match status" value="1"/>
</dbReference>
<dbReference type="Proteomes" id="UP000033695">
    <property type="component" value="Unassembled WGS sequence"/>
</dbReference>
<dbReference type="InterPro" id="IPR002547">
    <property type="entry name" value="tRNA-bd_dom"/>
</dbReference>
<proteinExistence type="predicted"/>
<dbReference type="InterPro" id="IPR012340">
    <property type="entry name" value="NA-bd_OB-fold"/>
</dbReference>
<dbReference type="Gene3D" id="3.30.1940.10">
    <property type="entry name" value="YtpR-like"/>
    <property type="match status" value="1"/>
</dbReference>